<feature type="signal peptide" evidence="3">
    <location>
        <begin position="1"/>
        <end position="24"/>
    </location>
</feature>
<organism evidence="5 6">
    <name type="scientific">Eiseniibacteriota bacterium</name>
    <dbReference type="NCBI Taxonomy" id="2212470"/>
    <lineage>
        <taxon>Bacteria</taxon>
        <taxon>Candidatus Eiseniibacteriota</taxon>
    </lineage>
</organism>
<accession>A0A538SEL9</accession>
<dbReference type="InterPro" id="IPR025500">
    <property type="entry name" value="DUF4390"/>
</dbReference>
<proteinExistence type="predicted"/>
<comment type="caution">
    <text evidence="5">The sequence shown here is derived from an EMBL/GenBank/DDBJ whole genome shotgun (WGS) entry which is preliminary data.</text>
</comment>
<dbReference type="Gene3D" id="2.40.160.50">
    <property type="entry name" value="membrane protein fhac: a member of the omp85/tpsb transporter family"/>
    <property type="match status" value="1"/>
</dbReference>
<dbReference type="InterPro" id="IPR000184">
    <property type="entry name" value="Bac_surfAg_D15"/>
</dbReference>
<feature type="chain" id="PRO_5021865905" evidence="3">
    <location>
        <begin position="25"/>
        <end position="566"/>
    </location>
</feature>
<sequence>MPKARSAGFLLRVAAALWAFPALAAQPDSSFARDVPLPAVVRPADWETLSTGLPEEARFRPIYGFRYNRVDGPTPTLGAAFQTGRSPAPVLFAQGTYAYSRERLLYEGGFTLPFGDRPLVSVGGTVYRKTATEDDWIVTPGENTIYALLARTDYQDYYETEGGKVRAAWSPGSDFELRGEARLETQRSLSTKTRVSLTGRHPVFRPNLPIQDGDDQAFLLGVRVGPAELPLRGGMHGEARYERSGDPLQGDFEYGRLRGAFRYETRLAPTRDFRARLVAGSTLTGTLPVQKLWYVGGIGTLRGHDFKSSAGDQFFVANAELYQRARKNLYVFSFLDCGAAWFGSDNLSRQRPGLDAGLGLRIAEGPAAITIAKNLRDGDSKPRVGAVTYRADTPWTPRFTETLLRGMPATVTYEVGLWKKRTFWFDKLVLAIKSETRVFHDPWDHTFRVHTGSARQKTRTVPTMEALDALLFAERNLPLVAAATLEPEGRYYVSVRLTIRPLTAEDLDEVEDWLSGEVKNPEGPERGVPGYLLGIAVNVSGLGDRTALARSETFRPSRLEAPESIP</sequence>
<evidence type="ECO:0000313" key="5">
    <source>
        <dbReference type="EMBL" id="TMQ49821.1"/>
    </source>
</evidence>
<keyword evidence="2" id="KW-0472">Membrane</keyword>
<reference evidence="5 6" key="1">
    <citation type="journal article" date="2019" name="Nat. Microbiol.">
        <title>Mediterranean grassland soil C-N compound turnover is dependent on rainfall and depth, and is mediated by genomically divergent microorganisms.</title>
        <authorList>
            <person name="Diamond S."/>
            <person name="Andeer P.F."/>
            <person name="Li Z."/>
            <person name="Crits-Christoph A."/>
            <person name="Burstein D."/>
            <person name="Anantharaman K."/>
            <person name="Lane K.R."/>
            <person name="Thomas B.C."/>
            <person name="Pan C."/>
            <person name="Northen T.R."/>
            <person name="Banfield J.F."/>
        </authorList>
    </citation>
    <scope>NUCLEOTIDE SEQUENCE [LARGE SCALE GENOMIC DNA]</scope>
    <source>
        <strain evidence="5">WS_1</strain>
    </source>
</reference>
<keyword evidence="3" id="KW-0732">Signal</keyword>
<evidence type="ECO:0000313" key="6">
    <source>
        <dbReference type="Proteomes" id="UP000316292"/>
    </source>
</evidence>
<evidence type="ECO:0000256" key="2">
    <source>
        <dbReference type="ARBA" id="ARBA00023136"/>
    </source>
</evidence>
<evidence type="ECO:0000256" key="3">
    <source>
        <dbReference type="SAM" id="SignalP"/>
    </source>
</evidence>
<dbReference type="EMBL" id="VBOR01000050">
    <property type="protein sequence ID" value="TMQ49821.1"/>
    <property type="molecule type" value="Genomic_DNA"/>
</dbReference>
<protein>
    <submittedName>
        <fullName evidence="5">DUF4390 domain-containing protein</fullName>
    </submittedName>
</protein>
<gene>
    <name evidence="5" type="ORF">E6K71_03930</name>
</gene>
<evidence type="ECO:0000256" key="1">
    <source>
        <dbReference type="ARBA" id="ARBA00004370"/>
    </source>
</evidence>
<name>A0A538SEL9_UNCEI</name>
<dbReference type="Pfam" id="PF01103">
    <property type="entry name" value="Omp85"/>
    <property type="match status" value="1"/>
</dbReference>
<dbReference type="GO" id="GO:0019867">
    <property type="term" value="C:outer membrane"/>
    <property type="evidence" value="ECO:0007669"/>
    <property type="project" value="InterPro"/>
</dbReference>
<evidence type="ECO:0000259" key="4">
    <source>
        <dbReference type="Pfam" id="PF01103"/>
    </source>
</evidence>
<feature type="domain" description="Bacterial surface antigen (D15)" evidence="4">
    <location>
        <begin position="234"/>
        <end position="375"/>
    </location>
</feature>
<dbReference type="Proteomes" id="UP000316292">
    <property type="component" value="Unassembled WGS sequence"/>
</dbReference>
<comment type="subcellular location">
    <subcellularLocation>
        <location evidence="1">Membrane</location>
    </subcellularLocation>
</comment>
<dbReference type="Pfam" id="PF14334">
    <property type="entry name" value="DUF4390"/>
    <property type="match status" value="1"/>
</dbReference>
<dbReference type="AlphaFoldDB" id="A0A538SEL9"/>